<sequence>MTVTPASEPTTPAPEASAAVTPIPDGYHSVTPWIIGHDTAGLMDFLAAAFDAEDLGGRMVDEQGRIGHAEMRIGDSIVMMFDKPDWPPTPAFLRLYVPDIHQTLKNAVAAGATVVTEPTHLFWGDLVARLHDPFGNLYWLQSRIELVDETEINRRFADPKFTEAMTYVTSSIFKPKV</sequence>
<dbReference type="PROSITE" id="PS51819">
    <property type="entry name" value="VOC"/>
    <property type="match status" value="1"/>
</dbReference>
<dbReference type="PANTHER" id="PTHR34109">
    <property type="entry name" value="BNAUNNG04460D PROTEIN-RELATED"/>
    <property type="match status" value="1"/>
</dbReference>
<dbReference type="Pfam" id="PF00903">
    <property type="entry name" value="Glyoxalase"/>
    <property type="match status" value="1"/>
</dbReference>
<comment type="caution">
    <text evidence="3">The sequence shown here is derived from an EMBL/GenBank/DDBJ whole genome shotgun (WGS) entry which is preliminary data.</text>
</comment>
<evidence type="ECO:0000313" key="4">
    <source>
        <dbReference type="Proteomes" id="UP001500280"/>
    </source>
</evidence>
<dbReference type="Proteomes" id="UP001500280">
    <property type="component" value="Unassembled WGS sequence"/>
</dbReference>
<dbReference type="SUPFAM" id="SSF54593">
    <property type="entry name" value="Glyoxalase/Bleomycin resistance protein/Dihydroxybiphenyl dioxygenase"/>
    <property type="match status" value="1"/>
</dbReference>
<feature type="region of interest" description="Disordered" evidence="1">
    <location>
        <begin position="1"/>
        <end position="21"/>
    </location>
</feature>
<name>A0ABN2IC97_9ACTN</name>
<reference evidence="3 4" key="1">
    <citation type="journal article" date="2019" name="Int. J. Syst. Evol. Microbiol.">
        <title>The Global Catalogue of Microorganisms (GCM) 10K type strain sequencing project: providing services to taxonomists for standard genome sequencing and annotation.</title>
        <authorList>
            <consortium name="The Broad Institute Genomics Platform"/>
            <consortium name="The Broad Institute Genome Sequencing Center for Infectious Disease"/>
            <person name="Wu L."/>
            <person name="Ma J."/>
        </authorList>
    </citation>
    <scope>NUCLEOTIDE SEQUENCE [LARGE SCALE GENOMIC DNA]</scope>
    <source>
        <strain evidence="3 4">JCM 14307</strain>
    </source>
</reference>
<dbReference type="CDD" id="cd07246">
    <property type="entry name" value="VOC_like"/>
    <property type="match status" value="1"/>
</dbReference>
<dbReference type="InterPro" id="IPR004360">
    <property type="entry name" value="Glyas_Fos-R_dOase_dom"/>
</dbReference>
<evidence type="ECO:0000259" key="2">
    <source>
        <dbReference type="PROSITE" id="PS51819"/>
    </source>
</evidence>
<dbReference type="PANTHER" id="PTHR34109:SF1">
    <property type="entry name" value="VOC DOMAIN-CONTAINING PROTEIN"/>
    <property type="match status" value="1"/>
</dbReference>
<evidence type="ECO:0000256" key="1">
    <source>
        <dbReference type="SAM" id="MobiDB-lite"/>
    </source>
</evidence>
<accession>A0ABN2IC97</accession>
<dbReference type="InterPro" id="IPR037523">
    <property type="entry name" value="VOC_core"/>
</dbReference>
<dbReference type="RefSeq" id="WP_344158424.1">
    <property type="nucleotide sequence ID" value="NZ_BAAANF010000018.1"/>
</dbReference>
<dbReference type="Gene3D" id="3.30.720.110">
    <property type="match status" value="1"/>
</dbReference>
<evidence type="ECO:0000313" key="3">
    <source>
        <dbReference type="EMBL" id="GAA1701929.1"/>
    </source>
</evidence>
<keyword evidence="4" id="KW-1185">Reference proteome</keyword>
<gene>
    <name evidence="3" type="ORF">GCM10009745_56400</name>
</gene>
<feature type="domain" description="VOC" evidence="2">
    <location>
        <begin position="26"/>
        <end position="143"/>
    </location>
</feature>
<dbReference type="InterPro" id="IPR029068">
    <property type="entry name" value="Glyas_Bleomycin-R_OHBP_Dase"/>
</dbReference>
<dbReference type="Gene3D" id="3.30.720.120">
    <property type="match status" value="1"/>
</dbReference>
<organism evidence="3 4">
    <name type="scientific">Kribbella yunnanensis</name>
    <dbReference type="NCBI Taxonomy" id="190194"/>
    <lineage>
        <taxon>Bacteria</taxon>
        <taxon>Bacillati</taxon>
        <taxon>Actinomycetota</taxon>
        <taxon>Actinomycetes</taxon>
        <taxon>Propionibacteriales</taxon>
        <taxon>Kribbellaceae</taxon>
        <taxon>Kribbella</taxon>
    </lineage>
</organism>
<proteinExistence type="predicted"/>
<protein>
    <recommendedName>
        <fullName evidence="2">VOC domain-containing protein</fullName>
    </recommendedName>
</protein>
<dbReference type="EMBL" id="BAAANF010000018">
    <property type="protein sequence ID" value="GAA1701929.1"/>
    <property type="molecule type" value="Genomic_DNA"/>
</dbReference>